<evidence type="ECO:0000256" key="1">
    <source>
        <dbReference type="ARBA" id="ARBA00004370"/>
    </source>
</evidence>
<keyword evidence="3 5" id="KW-1133">Transmembrane helix</keyword>
<dbReference type="PANTHER" id="PTHR47023">
    <property type="entry name" value="SEX PEPTIDE RECEPTOR"/>
    <property type="match status" value="1"/>
</dbReference>
<keyword evidence="7" id="KW-0675">Receptor</keyword>
<comment type="caution">
    <text evidence="7">The sequence shown here is derived from an EMBL/GenBank/DDBJ whole genome shotgun (WGS) entry which is preliminary data.</text>
</comment>
<evidence type="ECO:0000256" key="5">
    <source>
        <dbReference type="SAM" id="Phobius"/>
    </source>
</evidence>
<evidence type="ECO:0000256" key="3">
    <source>
        <dbReference type="ARBA" id="ARBA00022989"/>
    </source>
</evidence>
<dbReference type="PANTHER" id="PTHR47023:SF1">
    <property type="entry name" value="SEX PEPTIDE RECEPTOR"/>
    <property type="match status" value="1"/>
</dbReference>
<protein>
    <submittedName>
        <fullName evidence="7">FMRFamide receptor</fullName>
    </submittedName>
</protein>
<feature type="transmembrane region" description="Helical" evidence="5">
    <location>
        <begin position="173"/>
        <end position="198"/>
    </location>
</feature>
<dbReference type="PROSITE" id="PS50262">
    <property type="entry name" value="G_PROTEIN_RECEP_F1_2"/>
    <property type="match status" value="1"/>
</dbReference>
<feature type="transmembrane region" description="Helical" evidence="5">
    <location>
        <begin position="131"/>
        <end position="153"/>
    </location>
</feature>
<feature type="transmembrane region" description="Helical" evidence="5">
    <location>
        <begin position="331"/>
        <end position="358"/>
    </location>
</feature>
<dbReference type="Proteomes" id="UP000762676">
    <property type="component" value="Unassembled WGS sequence"/>
</dbReference>
<organism evidence="7 8">
    <name type="scientific">Elysia marginata</name>
    <dbReference type="NCBI Taxonomy" id="1093978"/>
    <lineage>
        <taxon>Eukaryota</taxon>
        <taxon>Metazoa</taxon>
        <taxon>Spiralia</taxon>
        <taxon>Lophotrochozoa</taxon>
        <taxon>Mollusca</taxon>
        <taxon>Gastropoda</taxon>
        <taxon>Heterobranchia</taxon>
        <taxon>Euthyneura</taxon>
        <taxon>Panpulmonata</taxon>
        <taxon>Sacoglossa</taxon>
        <taxon>Placobranchoidea</taxon>
        <taxon>Plakobranchidae</taxon>
        <taxon>Elysia</taxon>
    </lineage>
</organism>
<feature type="transmembrane region" description="Helical" evidence="5">
    <location>
        <begin position="218"/>
        <end position="235"/>
    </location>
</feature>
<feature type="transmembrane region" description="Helical" evidence="5">
    <location>
        <begin position="378"/>
        <end position="397"/>
    </location>
</feature>
<dbReference type="InterPro" id="IPR019427">
    <property type="entry name" value="7TM_GPCR_serpentine_rcpt_Srw"/>
</dbReference>
<evidence type="ECO:0000256" key="2">
    <source>
        <dbReference type="ARBA" id="ARBA00022692"/>
    </source>
</evidence>
<keyword evidence="8" id="KW-1185">Reference proteome</keyword>
<keyword evidence="4 5" id="KW-0472">Membrane</keyword>
<keyword evidence="2 5" id="KW-0812">Transmembrane</keyword>
<gene>
    <name evidence="7" type="ORF">ElyMa_001447700</name>
</gene>
<feature type="transmembrane region" description="Helical" evidence="5">
    <location>
        <begin position="98"/>
        <end position="119"/>
    </location>
</feature>
<dbReference type="InterPro" id="IPR017452">
    <property type="entry name" value="GPCR_Rhodpsn_7TM"/>
</dbReference>
<dbReference type="GO" id="GO:0008528">
    <property type="term" value="F:G protein-coupled peptide receptor activity"/>
    <property type="evidence" value="ECO:0007669"/>
    <property type="project" value="InterPro"/>
</dbReference>
<dbReference type="InterPro" id="IPR053071">
    <property type="entry name" value="GPCR1-related_rcpt"/>
</dbReference>
<evidence type="ECO:0000256" key="4">
    <source>
        <dbReference type="ARBA" id="ARBA00023136"/>
    </source>
</evidence>
<dbReference type="SUPFAM" id="SSF81321">
    <property type="entry name" value="Family A G protein-coupled receptor-like"/>
    <property type="match status" value="1"/>
</dbReference>
<sequence>MELCETLCAQHCISPIFEHPCYPVTQVKQCLHDTCGVHTSFNTTEEFRTQVQNTCLSGGAWNWSVTTPPDLDLVDCTGRAKRFDLQPEPRYTIPINGYLSPVIIVFSVFNNFLVCLVLLKPHMRSPITNILIAMAFSDMMTGLFPLPFFVYFFTMERVHEWVPYNWCRVTNFFMEYIPTIFHTASIWLTMVLAVQRYICVCHVFKARTLCTVQNSRRAVVIIYIAAALSQITRFFDQYPVETFQVSLLDPTTIVSACRMEYRPWFLSNIDLYFNIYFWFRVIFIHFIPCVSLVVMTVLLIYAMRVAQTQRKKLLSQNKDCESRQFRESNRLTLMLVAVVGVFLLVELPLGLIMVLLIIDRTFKKVIISSGMFSNLSLFSNFFILLSYPLNFFIYCGMSKQFRNTFKRIFKRTYSVDSGTPTTPV</sequence>
<accession>A0AAV4IZB5</accession>
<dbReference type="CDD" id="cd14978">
    <property type="entry name" value="7tmA_FMRFamide_R-like"/>
    <property type="match status" value="1"/>
</dbReference>
<name>A0AAV4IZB5_9GAST</name>
<evidence type="ECO:0000313" key="7">
    <source>
        <dbReference type="EMBL" id="GFS15370.1"/>
    </source>
</evidence>
<dbReference type="InterPro" id="IPR000276">
    <property type="entry name" value="GPCR_Rhodpsn"/>
</dbReference>
<dbReference type="PRINTS" id="PR00237">
    <property type="entry name" value="GPCRRHODOPSN"/>
</dbReference>
<dbReference type="EMBL" id="BMAT01002842">
    <property type="protein sequence ID" value="GFS15370.1"/>
    <property type="molecule type" value="Genomic_DNA"/>
</dbReference>
<feature type="transmembrane region" description="Helical" evidence="5">
    <location>
        <begin position="275"/>
        <end position="302"/>
    </location>
</feature>
<feature type="domain" description="G-protein coupled receptors family 1 profile" evidence="6">
    <location>
        <begin position="110"/>
        <end position="394"/>
    </location>
</feature>
<dbReference type="GO" id="GO:0016020">
    <property type="term" value="C:membrane"/>
    <property type="evidence" value="ECO:0007669"/>
    <property type="project" value="UniProtKB-SubCell"/>
</dbReference>
<evidence type="ECO:0000259" key="6">
    <source>
        <dbReference type="PROSITE" id="PS50262"/>
    </source>
</evidence>
<dbReference type="Pfam" id="PF10324">
    <property type="entry name" value="7TM_GPCR_Srw"/>
    <property type="match status" value="1"/>
</dbReference>
<dbReference type="AlphaFoldDB" id="A0AAV4IZB5"/>
<comment type="subcellular location">
    <subcellularLocation>
        <location evidence="1">Membrane</location>
    </subcellularLocation>
</comment>
<reference evidence="7 8" key="1">
    <citation type="journal article" date="2021" name="Elife">
        <title>Chloroplast acquisition without the gene transfer in kleptoplastic sea slugs, Plakobranchus ocellatus.</title>
        <authorList>
            <person name="Maeda T."/>
            <person name="Takahashi S."/>
            <person name="Yoshida T."/>
            <person name="Shimamura S."/>
            <person name="Takaki Y."/>
            <person name="Nagai Y."/>
            <person name="Toyoda A."/>
            <person name="Suzuki Y."/>
            <person name="Arimoto A."/>
            <person name="Ishii H."/>
            <person name="Satoh N."/>
            <person name="Nishiyama T."/>
            <person name="Hasebe M."/>
            <person name="Maruyama T."/>
            <person name="Minagawa J."/>
            <person name="Obokata J."/>
            <person name="Shigenobu S."/>
        </authorList>
    </citation>
    <scope>NUCLEOTIDE SEQUENCE [LARGE SCALE GENOMIC DNA]</scope>
</reference>
<dbReference type="Gene3D" id="1.20.1070.10">
    <property type="entry name" value="Rhodopsin 7-helix transmembrane proteins"/>
    <property type="match status" value="1"/>
</dbReference>
<proteinExistence type="predicted"/>
<evidence type="ECO:0000313" key="8">
    <source>
        <dbReference type="Proteomes" id="UP000762676"/>
    </source>
</evidence>